<dbReference type="AlphaFoldDB" id="A0A2M7T9V1"/>
<dbReference type="RefSeq" id="WP_286677943.1">
    <property type="nucleotide sequence ID" value="NZ_MNXI01000046.1"/>
</dbReference>
<accession>A0A2M7T9V1</accession>
<organism evidence="1 2">
    <name type="scientific">Candidatus Aquicultor secundus</name>
    <dbReference type="NCBI Taxonomy" id="1973895"/>
    <lineage>
        <taxon>Bacteria</taxon>
        <taxon>Bacillati</taxon>
        <taxon>Actinomycetota</taxon>
        <taxon>Candidatus Aquicultoria</taxon>
        <taxon>Candidatus Aquicultorales</taxon>
        <taxon>Candidatus Aquicultoraceae</taxon>
        <taxon>Candidatus Aquicultor</taxon>
    </lineage>
</organism>
<comment type="caution">
    <text evidence="1">The sequence shown here is derived from an EMBL/GenBank/DDBJ whole genome shotgun (WGS) entry which is preliminary data.</text>
</comment>
<evidence type="ECO:0000313" key="2">
    <source>
        <dbReference type="Proteomes" id="UP000230956"/>
    </source>
</evidence>
<reference evidence="2" key="1">
    <citation type="submission" date="2017-09" db="EMBL/GenBank/DDBJ databases">
        <title>Depth-based differentiation of microbial function through sediment-hosted aquifers and enrichment of novel symbionts in the deep terrestrial subsurface.</title>
        <authorList>
            <person name="Probst A.J."/>
            <person name="Ladd B."/>
            <person name="Jarett J.K."/>
            <person name="Geller-Mcgrath D.E."/>
            <person name="Sieber C.M.K."/>
            <person name="Emerson J.B."/>
            <person name="Anantharaman K."/>
            <person name="Thomas B.C."/>
            <person name="Malmstrom R."/>
            <person name="Stieglmeier M."/>
            <person name="Klingl A."/>
            <person name="Woyke T."/>
            <person name="Ryan C.M."/>
            <person name="Banfield J.F."/>
        </authorList>
    </citation>
    <scope>NUCLEOTIDE SEQUENCE [LARGE SCALE GENOMIC DNA]</scope>
</reference>
<evidence type="ECO:0000313" key="1">
    <source>
        <dbReference type="EMBL" id="PIZ41474.1"/>
    </source>
</evidence>
<dbReference type="Proteomes" id="UP000230956">
    <property type="component" value="Unassembled WGS sequence"/>
</dbReference>
<name>A0A2M7T9V1_9ACTN</name>
<dbReference type="EMBL" id="PFNG01000056">
    <property type="protein sequence ID" value="PIZ41474.1"/>
    <property type="molecule type" value="Genomic_DNA"/>
</dbReference>
<gene>
    <name evidence="1" type="ORF">COY37_02190</name>
</gene>
<proteinExistence type="predicted"/>
<sequence length="85" mass="9749">MDMTPRQLAKRVRQLGYHLEYQKYIEVKIAENSTVVKSYLLMETKSALTIGGYRVTLKEDGLMLEVLPEAEPETISIFELLEKAS</sequence>
<protein>
    <submittedName>
        <fullName evidence="1">Uncharacterized protein</fullName>
    </submittedName>
</protein>